<evidence type="ECO:0000313" key="2">
    <source>
        <dbReference type="EMBL" id="EKC76258.1"/>
    </source>
</evidence>
<dbReference type="InterPro" id="IPR044060">
    <property type="entry name" value="Bacterial_rp_domain"/>
</dbReference>
<gene>
    <name evidence="2" type="ORF">LEA_04797</name>
</gene>
<comment type="caution">
    <text evidence="2">The sequence shown here is derived from an EMBL/GenBank/DDBJ whole genome shotgun (WGS) entry which is preliminary data.</text>
</comment>
<dbReference type="EMBL" id="AJWY01003141">
    <property type="protein sequence ID" value="EKC76258.1"/>
    <property type="molecule type" value="Genomic_DNA"/>
</dbReference>
<evidence type="ECO:0000259" key="1">
    <source>
        <dbReference type="Pfam" id="PF18998"/>
    </source>
</evidence>
<reference evidence="2" key="1">
    <citation type="journal article" date="2013" name="Environ. Microbiol.">
        <title>Microbiota from the distal guts of lean and obese adolescents exhibit partial functional redundancy besides clear differences in community structure.</title>
        <authorList>
            <person name="Ferrer M."/>
            <person name="Ruiz A."/>
            <person name="Lanza F."/>
            <person name="Haange S.B."/>
            <person name="Oberbach A."/>
            <person name="Till H."/>
            <person name="Bargiela R."/>
            <person name="Campoy C."/>
            <person name="Segura M.T."/>
            <person name="Richter M."/>
            <person name="von Bergen M."/>
            <person name="Seifert J."/>
            <person name="Suarez A."/>
        </authorList>
    </citation>
    <scope>NUCLEOTIDE SEQUENCE</scope>
</reference>
<name>K1U1X4_9ZZZZ</name>
<dbReference type="Pfam" id="PF18998">
    <property type="entry name" value="Flg_new_2"/>
    <property type="match status" value="1"/>
</dbReference>
<dbReference type="AlphaFoldDB" id="K1U1X4"/>
<dbReference type="NCBIfam" id="TIGR02543">
    <property type="entry name" value="List_Bact_rpt"/>
    <property type="match status" value="1"/>
</dbReference>
<organism evidence="2">
    <name type="scientific">human gut metagenome</name>
    <dbReference type="NCBI Taxonomy" id="408170"/>
    <lineage>
        <taxon>unclassified sequences</taxon>
        <taxon>metagenomes</taxon>
        <taxon>organismal metagenomes</taxon>
    </lineage>
</organism>
<sequence>MALCYEQGCSLTARAGAGYVFEGWYSDSGYTQRLSTSATYAFRPQKARTELYARFKAEAIPLDEDGTANCYIARKLNTTYSFDATVQGNGKTTTNIRPQRLNGTSAILIWETGTERNAIISDVSFADGRITFTTGSKRGNAGIGLLDSRGECIWSWHIWSVDYDIESSGQTYASGAVFMDRNLGAETTDYTQPASRGLYYEWGRKDPMIYSSLLREAIWNEPCRGDITYAPGFEYELCDPKEYSVPYDVMTIEWSIQHPTWYMYDASFEDWESWESVPDWLYDSNSNLWGNRTTGTEIIMITDKTIYDPCPPGWRVPDLEDFKDISVASASMPYYVTIYYNGSQTAKYPLGGFLYSSRYDNNGENAYVYTASPYTWNGSKLNHFGVDCSSINISGEYQSIYATSYFRYGAVPVRCVRE</sequence>
<proteinExistence type="predicted"/>
<accession>K1U1X4</accession>
<dbReference type="InterPro" id="IPR013378">
    <property type="entry name" value="InlB-like_B-rpt"/>
</dbReference>
<protein>
    <recommendedName>
        <fullName evidence="1">Bacterial repeat domain-containing protein</fullName>
    </recommendedName>
</protein>
<feature type="domain" description="Bacterial repeat" evidence="1">
    <location>
        <begin position="9"/>
        <end position="58"/>
    </location>
</feature>